<evidence type="ECO:0000259" key="20">
    <source>
        <dbReference type="PROSITE" id="PS51383"/>
    </source>
</evidence>
<keyword evidence="10 17" id="KW-0520">NAD</keyword>
<protein>
    <recommendedName>
        <fullName evidence="19">Bifunctional NAD(P)H-hydrate repair enzyme</fullName>
    </recommendedName>
    <alternativeName>
        <fullName evidence="19">Nicotinamide nucleotide repair protein</fullName>
    </alternativeName>
    <domain>
        <recommendedName>
            <fullName evidence="19">ADP-dependent (S)-NAD(P)H-hydrate dehydratase</fullName>
            <ecNumber evidence="19">4.2.1.136</ecNumber>
        </recommendedName>
        <alternativeName>
            <fullName evidence="19">ADP-dependent NAD(P)HX dehydratase</fullName>
        </alternativeName>
    </domain>
    <domain>
        <recommendedName>
            <fullName evidence="19">NAD(P)H-hydrate epimerase</fullName>
            <ecNumber evidence="19">5.1.99.6</ecNumber>
        </recommendedName>
    </domain>
</protein>
<comment type="similarity">
    <text evidence="17">Belongs to the NnrD/CARKD family.</text>
</comment>
<feature type="binding site" evidence="18">
    <location>
        <position position="168"/>
    </location>
    <ligand>
        <name>K(+)</name>
        <dbReference type="ChEBI" id="CHEBI:29103"/>
    </ligand>
</feature>
<evidence type="ECO:0000313" key="22">
    <source>
        <dbReference type="EMBL" id="RUO80186.1"/>
    </source>
</evidence>
<feature type="binding site" evidence="17">
    <location>
        <position position="439"/>
    </location>
    <ligand>
        <name>AMP</name>
        <dbReference type="ChEBI" id="CHEBI:456215"/>
    </ligand>
</feature>
<comment type="subunit">
    <text evidence="17">Homotetramer.</text>
</comment>
<dbReference type="AlphaFoldDB" id="A0A432ZQT2"/>
<dbReference type="PIRSF" id="PIRSF017184">
    <property type="entry name" value="Nnr"/>
    <property type="match status" value="1"/>
</dbReference>
<evidence type="ECO:0000256" key="3">
    <source>
        <dbReference type="ARBA" id="ARBA00006001"/>
    </source>
</evidence>
<evidence type="ECO:0000256" key="16">
    <source>
        <dbReference type="ARBA" id="ARBA00049209"/>
    </source>
</evidence>
<proteinExistence type="inferred from homology"/>
<comment type="function">
    <text evidence="18">Catalyzes the epimerization of the S- and R-forms of NAD(P)HX, a damaged form of NAD(P)H that is a result of enzymatic or heat-dependent hydration. This is a prerequisite for the S-specific NAD(P)H-hydrate dehydratase to allow the repair of both epimers of NAD(P)HX.</text>
</comment>
<dbReference type="InterPro" id="IPR000631">
    <property type="entry name" value="CARKD"/>
</dbReference>
<dbReference type="GO" id="GO:0046872">
    <property type="term" value="F:metal ion binding"/>
    <property type="evidence" value="ECO:0007669"/>
    <property type="project" value="UniProtKB-UniRule"/>
</dbReference>
<keyword evidence="9 18" id="KW-0630">Potassium</keyword>
<comment type="similarity">
    <text evidence="3 19">In the N-terminal section; belongs to the NnrE/AIBP family.</text>
</comment>
<evidence type="ECO:0000256" key="9">
    <source>
        <dbReference type="ARBA" id="ARBA00022958"/>
    </source>
</evidence>
<keyword evidence="11 18" id="KW-0413">Isomerase</keyword>
<evidence type="ECO:0000256" key="10">
    <source>
        <dbReference type="ARBA" id="ARBA00023027"/>
    </source>
</evidence>
<comment type="cofactor">
    <cofactor evidence="18 19">
        <name>K(+)</name>
        <dbReference type="ChEBI" id="CHEBI:29103"/>
    </cofactor>
    <text evidence="18 19">Binds 1 potassium ion per subunit.</text>
</comment>
<keyword evidence="23" id="KW-1185">Reference proteome</keyword>
<keyword evidence="8 17" id="KW-0521">NADP</keyword>
<dbReference type="Proteomes" id="UP000287996">
    <property type="component" value="Unassembled WGS sequence"/>
</dbReference>
<accession>A0A432ZQT2</accession>
<dbReference type="EC" id="4.2.1.136" evidence="19"/>
<feature type="binding site" evidence="18">
    <location>
        <position position="132"/>
    </location>
    <ligand>
        <name>K(+)</name>
        <dbReference type="ChEBI" id="CHEBI:29103"/>
    </ligand>
</feature>
<dbReference type="HAMAP" id="MF_01965">
    <property type="entry name" value="NADHX_dehydratase"/>
    <property type="match status" value="1"/>
</dbReference>
<comment type="function">
    <text evidence="17">Catalyzes the dehydration of the S-form of NAD(P)HX at the expense of ADP, which is converted to AMP. Together with NAD(P)HX epimerase, which catalyzes the epimerization of the S- and R-forms, the enzyme allows the repair of both epimers of NAD(P)HX, a damaged form of NAD(P)H that is a result of enzymatic or heat-dependent hydration.</text>
</comment>
<feature type="domain" description="YjeF N-terminal" evidence="21">
    <location>
        <begin position="18"/>
        <end position="222"/>
    </location>
</feature>
<dbReference type="GO" id="GO:0052856">
    <property type="term" value="F:NAD(P)HX epimerase activity"/>
    <property type="evidence" value="ECO:0007669"/>
    <property type="project" value="UniProtKB-UniRule"/>
</dbReference>
<evidence type="ECO:0000256" key="17">
    <source>
        <dbReference type="HAMAP-Rule" id="MF_01965"/>
    </source>
</evidence>
<dbReference type="InterPro" id="IPR004443">
    <property type="entry name" value="YjeF_N_dom"/>
</dbReference>
<comment type="caution">
    <text evidence="18">Lacks conserved residue(s) required for the propagation of feature annotation.</text>
</comment>
<keyword evidence="13" id="KW-0511">Multifunctional enzyme</keyword>
<gene>
    <name evidence="18" type="primary">nnrE</name>
    <name evidence="17" type="synonym">nnrD</name>
    <name evidence="22" type="ORF">CWI84_07790</name>
</gene>
<keyword evidence="5 18" id="KW-0479">Metal-binding</keyword>
<dbReference type="OrthoDB" id="9806925at2"/>
<feature type="binding site" evidence="18">
    <location>
        <begin position="66"/>
        <end position="70"/>
    </location>
    <ligand>
        <name>(6S)-NADPHX</name>
        <dbReference type="ChEBI" id="CHEBI:64076"/>
    </ligand>
</feature>
<feature type="binding site" evidence="17">
    <location>
        <position position="327"/>
    </location>
    <ligand>
        <name>(6S)-NADPHX</name>
        <dbReference type="ChEBI" id="CHEBI:64076"/>
    </ligand>
</feature>
<feature type="binding site" evidence="17">
    <location>
        <position position="440"/>
    </location>
    <ligand>
        <name>(6S)-NADPHX</name>
        <dbReference type="ChEBI" id="CHEBI:64076"/>
    </ligand>
</feature>
<evidence type="ECO:0000256" key="1">
    <source>
        <dbReference type="ARBA" id="ARBA00000013"/>
    </source>
</evidence>
<dbReference type="HAMAP" id="MF_01966">
    <property type="entry name" value="NADHX_epimerase"/>
    <property type="match status" value="1"/>
</dbReference>
<dbReference type="InterPro" id="IPR029056">
    <property type="entry name" value="Ribokinase-like"/>
</dbReference>
<dbReference type="InterPro" id="IPR030677">
    <property type="entry name" value="Nnr"/>
</dbReference>
<evidence type="ECO:0000256" key="11">
    <source>
        <dbReference type="ARBA" id="ARBA00023235"/>
    </source>
</evidence>
<evidence type="ECO:0000256" key="4">
    <source>
        <dbReference type="ARBA" id="ARBA00009524"/>
    </source>
</evidence>
<evidence type="ECO:0000256" key="14">
    <source>
        <dbReference type="ARBA" id="ARBA00025153"/>
    </source>
</evidence>
<evidence type="ECO:0000313" key="23">
    <source>
        <dbReference type="Proteomes" id="UP000287996"/>
    </source>
</evidence>
<evidence type="ECO:0000256" key="8">
    <source>
        <dbReference type="ARBA" id="ARBA00022857"/>
    </source>
</evidence>
<organism evidence="22 23">
    <name type="scientific">Idiomarina tyrosinivorans</name>
    <dbReference type="NCBI Taxonomy" id="1445662"/>
    <lineage>
        <taxon>Bacteria</taxon>
        <taxon>Pseudomonadati</taxon>
        <taxon>Pseudomonadota</taxon>
        <taxon>Gammaproteobacteria</taxon>
        <taxon>Alteromonadales</taxon>
        <taxon>Idiomarinaceae</taxon>
        <taxon>Idiomarina</taxon>
    </lineage>
</organism>
<dbReference type="RefSeq" id="WP_126842023.1">
    <property type="nucleotide sequence ID" value="NZ_PIQH01000006.1"/>
</dbReference>
<feature type="domain" description="YjeF C-terminal" evidence="20">
    <location>
        <begin position="231"/>
        <end position="498"/>
    </location>
</feature>
<evidence type="ECO:0000256" key="2">
    <source>
        <dbReference type="ARBA" id="ARBA00000909"/>
    </source>
</evidence>
<comment type="caution">
    <text evidence="22">The sequence shown here is derived from an EMBL/GenBank/DDBJ whole genome shotgun (WGS) entry which is preliminary data.</text>
</comment>
<dbReference type="NCBIfam" id="TIGR00197">
    <property type="entry name" value="yjeF_nterm"/>
    <property type="match status" value="1"/>
</dbReference>
<dbReference type="SUPFAM" id="SSF53613">
    <property type="entry name" value="Ribokinase-like"/>
    <property type="match status" value="1"/>
</dbReference>
<dbReference type="Gene3D" id="3.40.1190.20">
    <property type="match status" value="1"/>
</dbReference>
<dbReference type="PANTHER" id="PTHR12592:SF0">
    <property type="entry name" value="ATP-DEPENDENT (S)-NAD(P)H-HYDRATE DEHYDRATASE"/>
    <property type="match status" value="1"/>
</dbReference>
<dbReference type="EC" id="5.1.99.6" evidence="19"/>
<dbReference type="SUPFAM" id="SSF64153">
    <property type="entry name" value="YjeF N-terminal domain-like"/>
    <property type="match status" value="1"/>
</dbReference>
<dbReference type="Pfam" id="PF03853">
    <property type="entry name" value="YjeF_N"/>
    <property type="match status" value="1"/>
</dbReference>
<dbReference type="PANTHER" id="PTHR12592">
    <property type="entry name" value="ATP-DEPENDENT (S)-NAD(P)H-HYDRATE DEHYDRATASE FAMILY MEMBER"/>
    <property type="match status" value="1"/>
</dbReference>
<name>A0A432ZQT2_9GAMM</name>
<keyword evidence="12 17" id="KW-0456">Lyase</keyword>
<comment type="catalytic activity">
    <reaction evidence="15 17 19">
        <text>(6S)-NADHX + ADP = AMP + phosphate + NADH + H(+)</text>
        <dbReference type="Rhea" id="RHEA:32223"/>
        <dbReference type="ChEBI" id="CHEBI:15378"/>
        <dbReference type="ChEBI" id="CHEBI:43474"/>
        <dbReference type="ChEBI" id="CHEBI:57945"/>
        <dbReference type="ChEBI" id="CHEBI:64074"/>
        <dbReference type="ChEBI" id="CHEBI:456215"/>
        <dbReference type="ChEBI" id="CHEBI:456216"/>
        <dbReference type="EC" id="4.2.1.136"/>
    </reaction>
</comment>
<evidence type="ECO:0000256" key="7">
    <source>
        <dbReference type="ARBA" id="ARBA00022840"/>
    </source>
</evidence>
<dbReference type="InterPro" id="IPR017953">
    <property type="entry name" value="Carbohydrate_kinase_pred_CS"/>
</dbReference>
<comment type="function">
    <text evidence="14 19">Bifunctional enzyme that catalyzes the epimerization of the S- and R-forms of NAD(P)HX and the dehydration of the S-form of NAD(P)HX at the expense of ADP, which is converted to AMP. This allows the repair of both epimers of NAD(P)HX, a damaged form of NAD(P)H that is a result of enzymatic or heat-dependent hydration.</text>
</comment>
<dbReference type="GO" id="GO:0046496">
    <property type="term" value="P:nicotinamide nucleotide metabolic process"/>
    <property type="evidence" value="ECO:0007669"/>
    <property type="project" value="UniProtKB-UniRule"/>
</dbReference>
<feature type="binding site" evidence="18">
    <location>
        <position position="67"/>
    </location>
    <ligand>
        <name>K(+)</name>
        <dbReference type="ChEBI" id="CHEBI:29103"/>
    </ligand>
</feature>
<dbReference type="PROSITE" id="PS51385">
    <property type="entry name" value="YJEF_N"/>
    <property type="match status" value="1"/>
</dbReference>
<feature type="binding site" evidence="18">
    <location>
        <begin position="136"/>
        <end position="142"/>
    </location>
    <ligand>
        <name>(6S)-NADPHX</name>
        <dbReference type="ChEBI" id="CHEBI:64076"/>
    </ligand>
</feature>
<dbReference type="GO" id="GO:0052855">
    <property type="term" value="F:ADP-dependent NAD(P)H-hydrate dehydratase activity"/>
    <property type="evidence" value="ECO:0007669"/>
    <property type="project" value="UniProtKB-UniRule"/>
</dbReference>
<dbReference type="NCBIfam" id="TIGR00196">
    <property type="entry name" value="yjeF_cterm"/>
    <property type="match status" value="1"/>
</dbReference>
<dbReference type="InterPro" id="IPR036652">
    <property type="entry name" value="YjeF_N_dom_sf"/>
</dbReference>
<feature type="binding site" evidence="17">
    <location>
        <begin position="411"/>
        <end position="415"/>
    </location>
    <ligand>
        <name>AMP</name>
        <dbReference type="ChEBI" id="CHEBI:456215"/>
    </ligand>
</feature>
<comment type="catalytic activity">
    <reaction evidence="16 17 19">
        <text>(6S)-NADPHX + ADP = AMP + phosphate + NADPH + H(+)</text>
        <dbReference type="Rhea" id="RHEA:32235"/>
        <dbReference type="ChEBI" id="CHEBI:15378"/>
        <dbReference type="ChEBI" id="CHEBI:43474"/>
        <dbReference type="ChEBI" id="CHEBI:57783"/>
        <dbReference type="ChEBI" id="CHEBI:64076"/>
        <dbReference type="ChEBI" id="CHEBI:456215"/>
        <dbReference type="ChEBI" id="CHEBI:456216"/>
        <dbReference type="EC" id="4.2.1.136"/>
    </reaction>
</comment>
<keyword evidence="7 17" id="KW-0067">ATP-binding</keyword>
<keyword evidence="6 17" id="KW-0547">Nucleotide-binding</keyword>
<comment type="similarity">
    <text evidence="4 19">In the C-terminal section; belongs to the NnrD/CARKD family.</text>
</comment>
<reference evidence="22 23" key="1">
    <citation type="journal article" date="2011" name="Front. Microbiol.">
        <title>Genomic signatures of strain selection and enhancement in Bacillus atrophaeus var. globigii, a historical biowarfare simulant.</title>
        <authorList>
            <person name="Gibbons H.S."/>
            <person name="Broomall S.M."/>
            <person name="McNew L.A."/>
            <person name="Daligault H."/>
            <person name="Chapman C."/>
            <person name="Bruce D."/>
            <person name="Karavis M."/>
            <person name="Krepps M."/>
            <person name="McGregor P.A."/>
            <person name="Hong C."/>
            <person name="Park K.H."/>
            <person name="Akmal A."/>
            <person name="Feldman A."/>
            <person name="Lin J.S."/>
            <person name="Chang W.E."/>
            <person name="Higgs B.W."/>
            <person name="Demirev P."/>
            <person name="Lindquist J."/>
            <person name="Liem A."/>
            <person name="Fochler E."/>
            <person name="Read T.D."/>
            <person name="Tapia R."/>
            <person name="Johnson S."/>
            <person name="Bishop-Lilly K.A."/>
            <person name="Detter C."/>
            <person name="Han C."/>
            <person name="Sozhamannan S."/>
            <person name="Rosenzweig C.N."/>
            <person name="Skowronski E.W."/>
        </authorList>
    </citation>
    <scope>NUCLEOTIDE SEQUENCE [LARGE SCALE GENOMIC DNA]</scope>
    <source>
        <strain evidence="22 23">CC-PW-9</strain>
    </source>
</reference>
<comment type="catalytic activity">
    <reaction evidence="1 18 19">
        <text>(6R)-NADHX = (6S)-NADHX</text>
        <dbReference type="Rhea" id="RHEA:32215"/>
        <dbReference type="ChEBI" id="CHEBI:64074"/>
        <dbReference type="ChEBI" id="CHEBI:64075"/>
        <dbReference type="EC" id="5.1.99.6"/>
    </reaction>
</comment>
<comment type="similarity">
    <text evidence="18">Belongs to the NnrE/AIBP family.</text>
</comment>
<evidence type="ECO:0000256" key="6">
    <source>
        <dbReference type="ARBA" id="ARBA00022741"/>
    </source>
</evidence>
<comment type="catalytic activity">
    <reaction evidence="2 18 19">
        <text>(6R)-NADPHX = (6S)-NADPHX</text>
        <dbReference type="Rhea" id="RHEA:32227"/>
        <dbReference type="ChEBI" id="CHEBI:64076"/>
        <dbReference type="ChEBI" id="CHEBI:64077"/>
        <dbReference type="EC" id="5.1.99.6"/>
    </reaction>
</comment>
<evidence type="ECO:0000259" key="21">
    <source>
        <dbReference type="PROSITE" id="PS51385"/>
    </source>
</evidence>
<dbReference type="PROSITE" id="PS51383">
    <property type="entry name" value="YJEF_C_3"/>
    <property type="match status" value="1"/>
</dbReference>
<evidence type="ECO:0000256" key="13">
    <source>
        <dbReference type="ARBA" id="ARBA00023268"/>
    </source>
</evidence>
<dbReference type="Gene3D" id="3.40.50.10260">
    <property type="entry name" value="YjeF N-terminal domain"/>
    <property type="match status" value="1"/>
</dbReference>
<evidence type="ECO:0000256" key="18">
    <source>
        <dbReference type="HAMAP-Rule" id="MF_01966"/>
    </source>
</evidence>
<dbReference type="EMBL" id="PIQH01000006">
    <property type="protein sequence ID" value="RUO80186.1"/>
    <property type="molecule type" value="Genomic_DNA"/>
</dbReference>
<evidence type="ECO:0000256" key="12">
    <source>
        <dbReference type="ARBA" id="ARBA00023239"/>
    </source>
</evidence>
<dbReference type="GO" id="GO:0005524">
    <property type="term" value="F:ATP binding"/>
    <property type="evidence" value="ECO:0007669"/>
    <property type="project" value="UniProtKB-UniRule"/>
</dbReference>
<evidence type="ECO:0000256" key="5">
    <source>
        <dbReference type="ARBA" id="ARBA00022723"/>
    </source>
</evidence>
<feature type="binding site" evidence="17">
    <location>
        <position position="374"/>
    </location>
    <ligand>
        <name>(6S)-NADPHX</name>
        <dbReference type="ChEBI" id="CHEBI:64076"/>
    </ligand>
</feature>
<sequence length="503" mass="52875">MVTHIDSLTQSLYTPEQVQSGEKQAADASGVSMQELMARAGRAVFARLRMQLSAPAKVAVCCGAGNNGGDGFIVARLAQQAGYQVQVFALNPAADDLTAGPATNARMAWRDNAGEERALSELQADDYDLIIDAVMGIGLNRPLEGQLLQWVNAVNDSHTPVIAVDVPTGLNADSGTEMGAAINALHTVTFIVHKRGLLTAKAADHIGHLHLEPLQVAEAFVAKQQALWFREVSASLPELPRRLPTAHKGTFGHVLIVGGNNGMPGAAVLAMMAALRCGAGKVSVACHPKVMPVVASYQPEAMVTGVENEEQLTPLLEKASVVIVGPGLGQDSWAQALWQCALAYDIDKVVDADALNLLTQNRDTKLQRSVMTPHPGEAARLLQQTTAEVQDNRFAAVKALQQGFGGTVLLKGAGTLIDDGQRGWLIDRGSAAMASAGMGDVLSGVIGALLAQGMAATDATRLAAYCHAVAGEQAAKSGTCGTLASDLIPFIRDRLNRAMNRDH</sequence>
<evidence type="ECO:0000256" key="19">
    <source>
        <dbReference type="PIRNR" id="PIRNR017184"/>
    </source>
</evidence>
<evidence type="ECO:0000256" key="15">
    <source>
        <dbReference type="ARBA" id="ARBA00048238"/>
    </source>
</evidence>
<feature type="binding site" evidence="17">
    <location>
        <position position="266"/>
    </location>
    <ligand>
        <name>(6S)-NADPHX</name>
        <dbReference type="ChEBI" id="CHEBI:64076"/>
    </ligand>
</feature>
<feature type="binding site" evidence="18">
    <location>
        <position position="165"/>
    </location>
    <ligand>
        <name>(6S)-NADPHX</name>
        <dbReference type="ChEBI" id="CHEBI:64076"/>
    </ligand>
</feature>
<comment type="cofactor">
    <cofactor evidence="17">
        <name>Mg(2+)</name>
        <dbReference type="ChEBI" id="CHEBI:18420"/>
    </cofactor>
</comment>
<dbReference type="PROSITE" id="PS01050">
    <property type="entry name" value="YJEF_C_2"/>
    <property type="match status" value="1"/>
</dbReference>
<dbReference type="GO" id="GO:0110051">
    <property type="term" value="P:metabolite repair"/>
    <property type="evidence" value="ECO:0007669"/>
    <property type="project" value="TreeGrafter"/>
</dbReference>
<dbReference type="Pfam" id="PF01256">
    <property type="entry name" value="Carb_kinase"/>
    <property type="match status" value="1"/>
</dbReference>
<dbReference type="CDD" id="cd01171">
    <property type="entry name" value="YXKO-related"/>
    <property type="match status" value="1"/>
</dbReference>